<dbReference type="PANTHER" id="PTHR24109">
    <property type="entry name" value="LEUCINE-RICH REPEAT-CONTAINING PROTEIN 31"/>
    <property type="match status" value="1"/>
</dbReference>
<evidence type="ECO:0000256" key="1">
    <source>
        <dbReference type="SAM" id="MobiDB-lite"/>
    </source>
</evidence>
<dbReference type="EMBL" id="MUZQ01000058">
    <property type="protein sequence ID" value="OWK60564.1"/>
    <property type="molecule type" value="Genomic_DNA"/>
</dbReference>
<dbReference type="SMART" id="SM00368">
    <property type="entry name" value="LRR_RI"/>
    <property type="match status" value="8"/>
</dbReference>
<protein>
    <submittedName>
        <fullName evidence="2">Leucine-rich repeat-containing protein 31</fullName>
    </submittedName>
</protein>
<dbReference type="Proteomes" id="UP000197619">
    <property type="component" value="Unassembled WGS sequence"/>
</dbReference>
<reference evidence="2 3" key="1">
    <citation type="submission" date="2017-05" db="EMBL/GenBank/DDBJ databases">
        <title>Genome of assembly of the Bengalese finch, Lonchura striata domestica.</title>
        <authorList>
            <person name="Colquitt B.M."/>
            <person name="Brainard M.S."/>
        </authorList>
    </citation>
    <scope>NUCLEOTIDE SEQUENCE [LARGE SCALE GENOMIC DNA]</scope>
    <source>
        <strain evidence="2">White83orange57</strain>
    </source>
</reference>
<feature type="compositionally biased region" description="Basic and acidic residues" evidence="1">
    <location>
        <begin position="30"/>
        <end position="41"/>
    </location>
</feature>
<dbReference type="InterPro" id="IPR042419">
    <property type="entry name" value="LRC31"/>
</dbReference>
<dbReference type="SUPFAM" id="SSF52047">
    <property type="entry name" value="RNI-like"/>
    <property type="match status" value="2"/>
</dbReference>
<evidence type="ECO:0000313" key="2">
    <source>
        <dbReference type="EMBL" id="OWK60564.1"/>
    </source>
</evidence>
<accession>A0A218V3G1</accession>
<proteinExistence type="predicted"/>
<organism evidence="2 3">
    <name type="scientific">Lonchura striata</name>
    <name type="common">white-rumped munia</name>
    <dbReference type="NCBI Taxonomy" id="40157"/>
    <lineage>
        <taxon>Eukaryota</taxon>
        <taxon>Metazoa</taxon>
        <taxon>Chordata</taxon>
        <taxon>Craniata</taxon>
        <taxon>Vertebrata</taxon>
        <taxon>Euteleostomi</taxon>
        <taxon>Archelosauria</taxon>
        <taxon>Archosauria</taxon>
        <taxon>Dinosauria</taxon>
        <taxon>Saurischia</taxon>
        <taxon>Theropoda</taxon>
        <taxon>Coelurosauria</taxon>
        <taxon>Aves</taxon>
        <taxon>Neognathae</taxon>
        <taxon>Neoaves</taxon>
        <taxon>Telluraves</taxon>
        <taxon>Australaves</taxon>
        <taxon>Passeriformes</taxon>
        <taxon>Passeroidea</taxon>
        <taxon>Estrildidae</taxon>
        <taxon>Estrildinae</taxon>
        <taxon>Lonchura</taxon>
    </lineage>
</organism>
<dbReference type="Pfam" id="PF13516">
    <property type="entry name" value="LRR_6"/>
    <property type="match status" value="2"/>
</dbReference>
<keyword evidence="3" id="KW-1185">Reference proteome</keyword>
<sequence length="608" mass="67065">MKQFQGKKCAPEKRKEQPSAIKQFFKGFDFGKSEGKDRREIEETEINNDGADDQSEKQDLSVEDGLSHLTSEAESPSGEQRFNQFMEKLGKKPSSKNLDLNNCALNAADITELGKCTFYSKNHFMVCKQKSFSLLTASLLPFLPELEEISLSWNGCAGGTLKALTAQLHHVNLLKVLRLNNCRLTAEDVISLGTGFHLHLLPDILGLILDFLDPAQAKQPDEGEAFEIVSQLEELDLSWNSNIGGKLSLLTKKLQEACKLKCLKITDCNLTAKDGESLAELLNVIPNLEVLDISINKNIGCSMKVIAQDLKNVPGLKELNLHMCGLKQDSLQGLDTALQHLTELRKLDISCNRELGGGFKASTAHLASLKNLEVLDLHQCCVTEEDMTVLSQVIPLLSNLQELNLSSNKNAGFSSDPLLGRLRFLPKLRSVTISNCGLGEESLSSLAEAALHLPELEILDLSWNKCVGGNLKLLLGALKLATEIQVLRLSSCNLVAEDLALLTSLRQDGHLARLQKLDLSYNNNISDEGWAVFCQGLGAFKELSELDVSLRPSSCRDCGPWFGELLAALTQLPALAELAMQRWALSESQRKQMEGFNQDNKRNIRLDC</sequence>
<feature type="compositionally biased region" description="Acidic residues" evidence="1">
    <location>
        <begin position="42"/>
        <end position="53"/>
    </location>
</feature>
<name>A0A218V3G1_9PASE</name>
<dbReference type="Gene3D" id="3.80.10.10">
    <property type="entry name" value="Ribonuclease Inhibitor"/>
    <property type="match status" value="4"/>
</dbReference>
<feature type="region of interest" description="Disordered" evidence="1">
    <location>
        <begin position="30"/>
        <end position="62"/>
    </location>
</feature>
<dbReference type="InterPro" id="IPR032675">
    <property type="entry name" value="LRR_dom_sf"/>
</dbReference>
<dbReference type="AlphaFoldDB" id="A0A218V3G1"/>
<dbReference type="PANTHER" id="PTHR24109:SF3">
    <property type="entry name" value="LEUCINE-RICH REPEAT-CONTAINING PROTEIN 31"/>
    <property type="match status" value="1"/>
</dbReference>
<comment type="caution">
    <text evidence="2">The sequence shown here is derived from an EMBL/GenBank/DDBJ whole genome shotgun (WGS) entry which is preliminary data.</text>
</comment>
<gene>
    <name evidence="2" type="primary">LRRC31</name>
    <name evidence="2" type="ORF">RLOC_00011850</name>
</gene>
<dbReference type="InterPro" id="IPR001611">
    <property type="entry name" value="Leu-rich_rpt"/>
</dbReference>
<evidence type="ECO:0000313" key="3">
    <source>
        <dbReference type="Proteomes" id="UP000197619"/>
    </source>
</evidence>